<sequence length="273" mass="29105">MATLANIRINGETYPCNLWQSEQSGQLIRHEWENGFLGGMGHLTRDSDDGYYVSNGFDTSTFPYLRLRPGADVSLTLTNYGADTKEGTYGFIEQDSNSVNYLYVLNGQNVWKINLSGTPAVDGGGGGPSKDFLGTAIAGRPVLFDDGTTSLWRVPLGVVDTAQELTTVATTGVGDTWADMTGIFASHFALVQDGAVSKIARTNTSGTNLSNVSLSTDANTFGDNFEVGEGTLIPADFLGAQGELMVMKDTGIWKFTVDGTARPIMGFHGRGAT</sequence>
<dbReference type="EMBL" id="LAZR01048892">
    <property type="protein sequence ID" value="KKK90899.1"/>
    <property type="molecule type" value="Genomic_DNA"/>
</dbReference>
<reference evidence="1" key="1">
    <citation type="journal article" date="2015" name="Nature">
        <title>Complex archaea that bridge the gap between prokaryotes and eukaryotes.</title>
        <authorList>
            <person name="Spang A."/>
            <person name="Saw J.H."/>
            <person name="Jorgensen S.L."/>
            <person name="Zaremba-Niedzwiedzka K."/>
            <person name="Martijn J."/>
            <person name="Lind A.E."/>
            <person name="van Eijk R."/>
            <person name="Schleper C."/>
            <person name="Guy L."/>
            <person name="Ettema T.J."/>
        </authorList>
    </citation>
    <scope>NUCLEOTIDE SEQUENCE</scope>
</reference>
<dbReference type="AlphaFoldDB" id="A0A0F9BJY8"/>
<proteinExistence type="predicted"/>
<feature type="non-terminal residue" evidence="1">
    <location>
        <position position="273"/>
    </location>
</feature>
<evidence type="ECO:0000313" key="1">
    <source>
        <dbReference type="EMBL" id="KKK90899.1"/>
    </source>
</evidence>
<comment type="caution">
    <text evidence="1">The sequence shown here is derived from an EMBL/GenBank/DDBJ whole genome shotgun (WGS) entry which is preliminary data.</text>
</comment>
<accession>A0A0F9BJY8</accession>
<name>A0A0F9BJY8_9ZZZZ</name>
<protein>
    <submittedName>
        <fullName evidence="1">Uncharacterized protein</fullName>
    </submittedName>
</protein>
<organism evidence="1">
    <name type="scientific">marine sediment metagenome</name>
    <dbReference type="NCBI Taxonomy" id="412755"/>
    <lineage>
        <taxon>unclassified sequences</taxon>
        <taxon>metagenomes</taxon>
        <taxon>ecological metagenomes</taxon>
    </lineage>
</organism>
<gene>
    <name evidence="1" type="ORF">LCGC14_2718360</name>
</gene>